<organism evidence="2 3">
    <name type="scientific">Cognaticolwellia beringensis</name>
    <dbReference type="NCBI Taxonomy" id="1967665"/>
    <lineage>
        <taxon>Bacteria</taxon>
        <taxon>Pseudomonadati</taxon>
        <taxon>Pseudomonadota</taxon>
        <taxon>Gammaproteobacteria</taxon>
        <taxon>Alteromonadales</taxon>
        <taxon>Colwelliaceae</taxon>
        <taxon>Cognaticolwellia</taxon>
    </lineage>
</organism>
<dbReference type="OrthoDB" id="9806195at2"/>
<gene>
    <name evidence="2" type="ORF">B5D82_07655</name>
</gene>
<name>A0A222GE16_9GAMM</name>
<dbReference type="Pfam" id="PF03929">
    <property type="entry name" value="PepSY_TM"/>
    <property type="match status" value="1"/>
</dbReference>
<dbReference type="InterPro" id="IPR005625">
    <property type="entry name" value="PepSY-ass_TM"/>
</dbReference>
<keyword evidence="1" id="KW-0472">Membrane</keyword>
<evidence type="ECO:0000313" key="2">
    <source>
        <dbReference type="EMBL" id="ASP49942.1"/>
    </source>
</evidence>
<keyword evidence="3" id="KW-1185">Reference proteome</keyword>
<dbReference type="EMBL" id="CP020465">
    <property type="protein sequence ID" value="ASP49942.1"/>
    <property type="molecule type" value="Genomic_DNA"/>
</dbReference>
<sequence length="240" mass="27219">MIWVRKIHKWASLLIGLQVLIWVVSGLTFNVIDHEKARGNAYRQMIISTQPTTANKDLLPVENILKSYPDTIELNQTNILSQPYYLLTQQQGLYRHSANSYHIVNAITGELTLIDEPLATAIAQASYIGPGNINSVTLIEPPIADFLKHKNPSWQINFDDSLATSVYVEQGSGRIVGHSNSDKRFADFFFMLHFMDYGSAGNFNTIQIMLFAFITLWLTLSGLIWTLHMLRKGSYRLKKS</sequence>
<feature type="transmembrane region" description="Helical" evidence="1">
    <location>
        <begin position="208"/>
        <end position="230"/>
    </location>
</feature>
<accession>A0A222GE16</accession>
<evidence type="ECO:0000256" key="1">
    <source>
        <dbReference type="SAM" id="Phobius"/>
    </source>
</evidence>
<dbReference type="Proteomes" id="UP000202259">
    <property type="component" value="Chromosome"/>
</dbReference>
<reference evidence="2 3" key="1">
    <citation type="submission" date="2017-08" db="EMBL/GenBank/DDBJ databases">
        <title>Complete genome of Colwellia sp. NB097-1, a psychrophile bacterium ioslated from Bering Sea.</title>
        <authorList>
            <person name="Chen X."/>
        </authorList>
    </citation>
    <scope>NUCLEOTIDE SEQUENCE [LARGE SCALE GENOMIC DNA]</scope>
    <source>
        <strain evidence="2 3">NB097-1</strain>
    </source>
</reference>
<dbReference type="AlphaFoldDB" id="A0A222GE16"/>
<evidence type="ECO:0000313" key="3">
    <source>
        <dbReference type="Proteomes" id="UP000202259"/>
    </source>
</evidence>
<dbReference type="KEGG" id="cber:B5D82_07655"/>
<keyword evidence="1" id="KW-1133">Transmembrane helix</keyword>
<protein>
    <recommendedName>
        <fullName evidence="4">Peptidase</fullName>
    </recommendedName>
</protein>
<keyword evidence="1" id="KW-0812">Transmembrane</keyword>
<evidence type="ECO:0008006" key="4">
    <source>
        <dbReference type="Google" id="ProtNLM"/>
    </source>
</evidence>
<proteinExistence type="predicted"/>